<dbReference type="InterPro" id="IPR036390">
    <property type="entry name" value="WH_DNA-bd_sf"/>
</dbReference>
<protein>
    <submittedName>
        <fullName evidence="5">MarR family winged helix-turn-helix transcriptional regulator</fullName>
    </submittedName>
</protein>
<dbReference type="InterPro" id="IPR036388">
    <property type="entry name" value="WH-like_DNA-bd_sf"/>
</dbReference>
<name>A0ABW4BC45_9LACO</name>
<feature type="domain" description="HTH marR-type" evidence="4">
    <location>
        <begin position="1"/>
        <end position="133"/>
    </location>
</feature>
<evidence type="ECO:0000259" key="4">
    <source>
        <dbReference type="PROSITE" id="PS50995"/>
    </source>
</evidence>
<comment type="caution">
    <text evidence="5">The sequence shown here is derived from an EMBL/GenBank/DDBJ whole genome shotgun (WGS) entry which is preliminary data.</text>
</comment>
<sequence length="139" mass="15404">MKLRHLQINQTLNQFTRLTATEGAQERPLAQQNLLFWVAAEDTPPTPTELADAMGLSKAAITKMMGPLLDDGLLERIGDPNDNRSFTLVVTEPGKEAVREMAEAYFKPMNTLKAGLGKKQFNKLIALLDQANEVLINPE</sequence>
<dbReference type="PANTHER" id="PTHR42756:SF1">
    <property type="entry name" value="TRANSCRIPTIONAL REPRESSOR OF EMRAB OPERON"/>
    <property type="match status" value="1"/>
</dbReference>
<dbReference type="Pfam" id="PF01047">
    <property type="entry name" value="MarR"/>
    <property type="match status" value="1"/>
</dbReference>
<dbReference type="SMART" id="SM00347">
    <property type="entry name" value="HTH_MARR"/>
    <property type="match status" value="1"/>
</dbReference>
<dbReference type="PROSITE" id="PS50995">
    <property type="entry name" value="HTH_MARR_2"/>
    <property type="match status" value="1"/>
</dbReference>
<dbReference type="Gene3D" id="1.10.10.10">
    <property type="entry name" value="Winged helix-like DNA-binding domain superfamily/Winged helix DNA-binding domain"/>
    <property type="match status" value="1"/>
</dbReference>
<keyword evidence="2" id="KW-0238">DNA-binding</keyword>
<keyword evidence="6" id="KW-1185">Reference proteome</keyword>
<dbReference type="InterPro" id="IPR000835">
    <property type="entry name" value="HTH_MarR-typ"/>
</dbReference>
<gene>
    <name evidence="5" type="ORF">ACFQ41_02065</name>
</gene>
<dbReference type="PRINTS" id="PR00598">
    <property type="entry name" value="HTHMARR"/>
</dbReference>
<dbReference type="PANTHER" id="PTHR42756">
    <property type="entry name" value="TRANSCRIPTIONAL REGULATOR, MARR"/>
    <property type="match status" value="1"/>
</dbReference>
<keyword evidence="1" id="KW-0805">Transcription regulation</keyword>
<reference evidence="6" key="1">
    <citation type="journal article" date="2019" name="Int. J. Syst. Evol. Microbiol.">
        <title>The Global Catalogue of Microorganisms (GCM) 10K type strain sequencing project: providing services to taxonomists for standard genome sequencing and annotation.</title>
        <authorList>
            <consortium name="The Broad Institute Genomics Platform"/>
            <consortium name="The Broad Institute Genome Sequencing Center for Infectious Disease"/>
            <person name="Wu L."/>
            <person name="Ma J."/>
        </authorList>
    </citation>
    <scope>NUCLEOTIDE SEQUENCE [LARGE SCALE GENOMIC DNA]</scope>
    <source>
        <strain evidence="6">CCM 9110</strain>
    </source>
</reference>
<evidence type="ECO:0000256" key="2">
    <source>
        <dbReference type="ARBA" id="ARBA00023125"/>
    </source>
</evidence>
<keyword evidence="3" id="KW-0804">Transcription</keyword>
<evidence type="ECO:0000313" key="5">
    <source>
        <dbReference type="EMBL" id="MFD1398090.1"/>
    </source>
</evidence>
<evidence type="ECO:0000313" key="6">
    <source>
        <dbReference type="Proteomes" id="UP001597199"/>
    </source>
</evidence>
<dbReference type="EMBL" id="JBHTOA010000015">
    <property type="protein sequence ID" value="MFD1398090.1"/>
    <property type="molecule type" value="Genomic_DNA"/>
</dbReference>
<dbReference type="SUPFAM" id="SSF46785">
    <property type="entry name" value="Winged helix' DNA-binding domain"/>
    <property type="match status" value="1"/>
</dbReference>
<evidence type="ECO:0000256" key="1">
    <source>
        <dbReference type="ARBA" id="ARBA00023015"/>
    </source>
</evidence>
<proteinExistence type="predicted"/>
<organism evidence="5 6">
    <name type="scientific">Lacticaseibacillus suilingensis</name>
    <dbReference type="NCBI Taxonomy" id="2799577"/>
    <lineage>
        <taxon>Bacteria</taxon>
        <taxon>Bacillati</taxon>
        <taxon>Bacillota</taxon>
        <taxon>Bacilli</taxon>
        <taxon>Lactobacillales</taxon>
        <taxon>Lactobacillaceae</taxon>
        <taxon>Lacticaseibacillus</taxon>
    </lineage>
</organism>
<evidence type="ECO:0000256" key="3">
    <source>
        <dbReference type="ARBA" id="ARBA00023163"/>
    </source>
</evidence>
<dbReference type="RefSeq" id="WP_204118637.1">
    <property type="nucleotide sequence ID" value="NZ_BOLV01000006.1"/>
</dbReference>
<dbReference type="Proteomes" id="UP001597199">
    <property type="component" value="Unassembled WGS sequence"/>
</dbReference>
<accession>A0ABW4BC45</accession>